<comment type="similarity">
    <text evidence="1">Belongs to the CCZ1 family.</text>
</comment>
<feature type="region of interest" description="Disordered" evidence="2">
    <location>
        <begin position="695"/>
        <end position="718"/>
    </location>
</feature>
<evidence type="ECO:0000256" key="2">
    <source>
        <dbReference type="SAM" id="MobiDB-lite"/>
    </source>
</evidence>
<gene>
    <name evidence="4" type="ORF">DL89DRAFT_113718</name>
</gene>
<dbReference type="GO" id="GO:0016192">
    <property type="term" value="P:vesicle-mediated transport"/>
    <property type="evidence" value="ECO:0007669"/>
    <property type="project" value="InterPro"/>
</dbReference>
<dbReference type="InterPro" id="IPR013176">
    <property type="entry name" value="Ccz1"/>
</dbReference>
<dbReference type="EMBL" id="MCFD01000003">
    <property type="protein sequence ID" value="ORX72491.1"/>
    <property type="molecule type" value="Genomic_DNA"/>
</dbReference>
<keyword evidence="5" id="KW-1185">Reference proteome</keyword>
<accession>A0A1Y1WG18</accession>
<feature type="compositionally biased region" description="Low complexity" evidence="2">
    <location>
        <begin position="346"/>
        <end position="386"/>
    </location>
</feature>
<dbReference type="RefSeq" id="XP_040745915.1">
    <property type="nucleotide sequence ID" value="XM_040883140.1"/>
</dbReference>
<proteinExistence type="inferred from homology"/>
<evidence type="ECO:0000313" key="4">
    <source>
        <dbReference type="EMBL" id="ORX72491.1"/>
    </source>
</evidence>
<dbReference type="AlphaFoldDB" id="A0A1Y1WG18"/>
<sequence>MTTVYPPALSHFAVFCPALGATEDSTHEQLLFYAAATLPAFYPYSANDYYSRTAHLRRRSSGSGTVKSHSPGRAHASTTEPHGNRERVVSLDTKLREIGLASALVMFADTFSPSNQFHVVHSEKRRTVIFTPEEGVIVHLSIVLPRKVTPFGKEKDAYSVEFLDSELDDRAIQPWLEAEYQAFRLLFGPVGRALRGGRQKVIRQLDSFFGRTVWGWDRRWDRKHGDELDLLHSLSPLPQLPVGPISLGGFDELWQDMSSIGDEDAVVNDVVVLWHGNEVVWSSFKSHKVLRAIVAWSRVVYVPAFAHATEAKYKSHAAPPHRALGVAKPSTARQSSWGSSWLFGWGKQQQQQQPQPQPPSQQQQQQQSALRQESTGTESRGSTGSESEIEVGNGGFSQVLSRAVDMLVEPRPPTPPEVDPVFLSGEPVPEQFHVPNDGLDSDAESIHSIRSMASVRTTATVALSRQSVSATIGRARANTHMNFGVPLRARSHSRAASILSNSSVVTTDTMQLRDDTRVSSRSSWWNWGSSESPRLPSIHSNGVSESEPSGTDPASTFLFTGTSAFPGLPQVGKEPENNERPEHILADDLDAEGASKGETISRLEEAMEEGIPEVYEHGIDVDVSRGVVLAPRAIPGMQYDTRLVKLMYQATEGAATSPVPAEMPLCVGDAVARHFVYRFGDLLFVVFGRPAESNEEEEAVGRAGRRRGRRNGGMRRETFDSVKFSSHDCQQIENAILRYAESLQSATQRDHSDISAKRRTAIQQAKVRRIPPYIHMDKTDQLARTNWRHDGPLPMNQSFAGYVSDDVRSSGNGLASNVRRAISVVQGEQRGGAVVCARMQDKGWVAGMDRCQFECVCVVDQPKATLADAQTFLSKVASL</sequence>
<feature type="compositionally biased region" description="Polar residues" evidence="2">
    <location>
        <begin position="538"/>
        <end position="552"/>
    </location>
</feature>
<dbReference type="GeneID" id="63799788"/>
<reference evidence="4 5" key="1">
    <citation type="submission" date="2016-07" db="EMBL/GenBank/DDBJ databases">
        <title>Pervasive Adenine N6-methylation of Active Genes in Fungi.</title>
        <authorList>
            <consortium name="DOE Joint Genome Institute"/>
            <person name="Mondo S.J."/>
            <person name="Dannebaum R.O."/>
            <person name="Kuo R.C."/>
            <person name="Labutti K."/>
            <person name="Haridas S."/>
            <person name="Kuo A."/>
            <person name="Salamov A."/>
            <person name="Ahrendt S.R."/>
            <person name="Lipzen A."/>
            <person name="Sullivan W."/>
            <person name="Andreopoulos W.B."/>
            <person name="Clum A."/>
            <person name="Lindquist E."/>
            <person name="Daum C."/>
            <person name="Ramamoorthy G.K."/>
            <person name="Gryganskyi A."/>
            <person name="Culley D."/>
            <person name="Magnuson J.K."/>
            <person name="James T.Y."/>
            <person name="O'Malley M.A."/>
            <person name="Stajich J.E."/>
            <person name="Spatafora J.W."/>
            <person name="Visel A."/>
            <person name="Grigoriev I.V."/>
        </authorList>
    </citation>
    <scope>NUCLEOTIDE SEQUENCE [LARGE SCALE GENOMIC DNA]</scope>
    <source>
        <strain evidence="4 5">ATCC 12442</strain>
    </source>
</reference>
<dbReference type="Proteomes" id="UP000193922">
    <property type="component" value="Unassembled WGS sequence"/>
</dbReference>
<name>A0A1Y1WG18_9FUNG</name>
<dbReference type="PANTHER" id="PTHR13056:SF0">
    <property type="entry name" value="VACUOLAR FUSION PROTEIN CCZ1 HOMOLOG-RELATED"/>
    <property type="match status" value="1"/>
</dbReference>
<evidence type="ECO:0000256" key="1">
    <source>
        <dbReference type="ARBA" id="ARBA00005352"/>
    </source>
</evidence>
<feature type="region of interest" description="Disordered" evidence="2">
    <location>
        <begin position="522"/>
        <end position="552"/>
    </location>
</feature>
<dbReference type="Pfam" id="PF19031">
    <property type="entry name" value="Intu_longin_1"/>
    <property type="match status" value="1"/>
</dbReference>
<feature type="compositionally biased region" description="Basic residues" evidence="2">
    <location>
        <begin position="703"/>
        <end position="713"/>
    </location>
</feature>
<dbReference type="PANTHER" id="PTHR13056">
    <property type="entry name" value="VACUOLAR FUSION PROTEIN CCZ1 HOMOLOG-RELATED"/>
    <property type="match status" value="1"/>
</dbReference>
<feature type="domain" description="CCZ1/INTU/HSP4 first Longin" evidence="3">
    <location>
        <begin position="89"/>
        <end position="188"/>
    </location>
</feature>
<evidence type="ECO:0000313" key="5">
    <source>
        <dbReference type="Proteomes" id="UP000193922"/>
    </source>
</evidence>
<feature type="region of interest" description="Disordered" evidence="2">
    <location>
        <begin position="60"/>
        <end position="86"/>
    </location>
</feature>
<dbReference type="OrthoDB" id="240546at2759"/>
<feature type="region of interest" description="Disordered" evidence="2">
    <location>
        <begin position="346"/>
        <end position="393"/>
    </location>
</feature>
<dbReference type="InterPro" id="IPR043987">
    <property type="entry name" value="CCZ1/INTU/HSP4_longin_1"/>
</dbReference>
<comment type="caution">
    <text evidence="4">The sequence shown here is derived from an EMBL/GenBank/DDBJ whole genome shotgun (WGS) entry which is preliminary data.</text>
</comment>
<feature type="compositionally biased region" description="Low complexity" evidence="2">
    <location>
        <begin position="522"/>
        <end position="532"/>
    </location>
</feature>
<evidence type="ECO:0000259" key="3">
    <source>
        <dbReference type="Pfam" id="PF19031"/>
    </source>
</evidence>
<organism evidence="4 5">
    <name type="scientific">Linderina pennispora</name>
    <dbReference type="NCBI Taxonomy" id="61395"/>
    <lineage>
        <taxon>Eukaryota</taxon>
        <taxon>Fungi</taxon>
        <taxon>Fungi incertae sedis</taxon>
        <taxon>Zoopagomycota</taxon>
        <taxon>Kickxellomycotina</taxon>
        <taxon>Kickxellomycetes</taxon>
        <taxon>Kickxellales</taxon>
        <taxon>Kickxellaceae</taxon>
        <taxon>Linderina</taxon>
    </lineage>
</organism>
<dbReference type="STRING" id="61395.A0A1Y1WG18"/>
<protein>
    <recommendedName>
        <fullName evidence="3">CCZ1/INTU/HSP4 first Longin domain-containing protein</fullName>
    </recommendedName>
</protein>
<dbReference type="GO" id="GO:0035658">
    <property type="term" value="C:Mon1-Ccz1 complex"/>
    <property type="evidence" value="ECO:0007669"/>
    <property type="project" value="InterPro"/>
</dbReference>